<dbReference type="PANTHER" id="PTHR10758">
    <property type="entry name" value="26S PROTEASOME NON-ATPASE REGULATORY SUBUNIT 3/COP9 SIGNALOSOME COMPLEX SUBUNIT 3"/>
    <property type="match status" value="1"/>
</dbReference>
<dbReference type="PANTHER" id="PTHR10758:SF1">
    <property type="entry name" value="COP9 SIGNALOSOME COMPLEX SUBUNIT 3"/>
    <property type="match status" value="1"/>
</dbReference>
<dbReference type="InterPro" id="IPR055089">
    <property type="entry name" value="COP9_N"/>
</dbReference>
<gene>
    <name evidence="4" type="ORF">PPROV_000056900</name>
</gene>
<evidence type="ECO:0000256" key="2">
    <source>
        <dbReference type="SAM" id="MobiDB-lite"/>
    </source>
</evidence>
<feature type="compositionally biased region" description="Polar residues" evidence="2">
    <location>
        <begin position="33"/>
        <end position="43"/>
    </location>
</feature>
<feature type="region of interest" description="Disordered" evidence="2">
    <location>
        <begin position="208"/>
        <end position="251"/>
    </location>
</feature>
<organism evidence="4 5">
    <name type="scientific">Pycnococcus provasolii</name>
    <dbReference type="NCBI Taxonomy" id="41880"/>
    <lineage>
        <taxon>Eukaryota</taxon>
        <taxon>Viridiplantae</taxon>
        <taxon>Chlorophyta</taxon>
        <taxon>Pseudoscourfieldiophyceae</taxon>
        <taxon>Pseudoscourfieldiales</taxon>
        <taxon>Pycnococcaceae</taxon>
        <taxon>Pycnococcus</taxon>
    </lineage>
</organism>
<keyword evidence="5" id="KW-1185">Reference proteome</keyword>
<dbReference type="GO" id="GO:0006511">
    <property type="term" value="P:ubiquitin-dependent protein catabolic process"/>
    <property type="evidence" value="ECO:0007669"/>
    <property type="project" value="TreeGrafter"/>
</dbReference>
<evidence type="ECO:0000313" key="4">
    <source>
        <dbReference type="EMBL" id="GHP01812.1"/>
    </source>
</evidence>
<proteinExistence type="predicted"/>
<feature type="region of interest" description="Disordered" evidence="2">
    <location>
        <begin position="87"/>
        <end position="123"/>
    </location>
</feature>
<feature type="compositionally biased region" description="Low complexity" evidence="2">
    <location>
        <begin position="107"/>
        <end position="123"/>
    </location>
</feature>
<dbReference type="InterPro" id="IPR050756">
    <property type="entry name" value="CSN3"/>
</dbReference>
<feature type="region of interest" description="Disordered" evidence="2">
    <location>
        <begin position="595"/>
        <end position="629"/>
    </location>
</feature>
<dbReference type="EMBL" id="BNJQ01000002">
    <property type="protein sequence ID" value="GHP01812.1"/>
    <property type="molecule type" value="Genomic_DNA"/>
</dbReference>
<feature type="compositionally biased region" description="Low complexity" evidence="2">
    <location>
        <begin position="9"/>
        <end position="32"/>
    </location>
</feature>
<evidence type="ECO:0000256" key="1">
    <source>
        <dbReference type="ARBA" id="ARBA00022490"/>
    </source>
</evidence>
<reference evidence="4" key="1">
    <citation type="submission" date="2020-10" db="EMBL/GenBank/DDBJ databases">
        <title>Unveiling of a novel bifunctional photoreceptor, Dualchrome1, isolated from a cosmopolitan green alga.</title>
        <authorList>
            <person name="Suzuki S."/>
            <person name="Kawachi M."/>
        </authorList>
    </citation>
    <scope>NUCLEOTIDE SEQUENCE</scope>
    <source>
        <strain evidence="4">NIES 2893</strain>
    </source>
</reference>
<dbReference type="Proteomes" id="UP000660262">
    <property type="component" value="Unassembled WGS sequence"/>
</dbReference>
<sequence length="629" mass="64273">MADDDVDDVPAPGGVSGGVSRAPPASPATPSSLNMHPQVQRSNPFIEGPQTPFSQESTDALLPIIPKLAPASSDLILALASLASKVTSGKTGDNDAASAPEDDNNTPPQGQPSSSTQRPSSLSDAELAFHQNATRMLLATTPDEVAKEPARFAEVVRAYGQIAASTMPRSALAEGAPNATHGSDAVAMAAISGHAMPGDLDASAVPMDSLDDADEDADEAAAAAAGHGEHGDAAAAAAAPHDAVPEPPFEGSSGIVRASLAPLHRAATTLAPDETHVTPALAQFCRLCILARHPQLVLPLLSPSKKSGVRPFQVVPKQTGASIADVHGYSLYGGTCLMLMDDFEGAGDMFAMAVCAPPTCFAPATEACYKRMLLSNILADASTSRSPGDDLSSSASPPKLCGTQVAHRLRRTAKVYHDLHEAYVGLGPLEGKDEKVGDAPASAAAKNPLSVNVAPLRKLASKAVFVQDGTAEFVNRLVAQCVTPRVLAQFASVYTTARIADVDEALTASGVTCGVEQAVLTAASRGLISAALDMRAGLISFLDPLDNGGVDSSDLSGMGEVLSTLRTVEAIAGVDEKLAADPAYALRCLGMMKSERRGSAGGGGEDVASDEEMVTGTGAAADGAMEMDT</sequence>
<feature type="compositionally biased region" description="Low complexity" evidence="2">
    <location>
        <begin position="233"/>
        <end position="242"/>
    </location>
</feature>
<dbReference type="Pfam" id="PF22788">
    <property type="entry name" value="COP9_hel_rpt"/>
    <property type="match status" value="1"/>
</dbReference>
<keyword evidence="1" id="KW-0963">Cytoplasm</keyword>
<protein>
    <recommendedName>
        <fullName evidence="3">COP9 signalosome complex subunit 3 N-terminal helical repeats domain-containing protein</fullName>
    </recommendedName>
</protein>
<evidence type="ECO:0000259" key="3">
    <source>
        <dbReference type="Pfam" id="PF22788"/>
    </source>
</evidence>
<evidence type="ECO:0000313" key="5">
    <source>
        <dbReference type="Proteomes" id="UP000660262"/>
    </source>
</evidence>
<feature type="region of interest" description="Disordered" evidence="2">
    <location>
        <begin position="1"/>
        <end position="58"/>
    </location>
</feature>
<accession>A0A830H5L8</accession>
<name>A0A830H5L8_9CHLO</name>
<feature type="domain" description="COP9 signalosome complex subunit 3 N-terminal helical repeats" evidence="3">
    <location>
        <begin position="260"/>
        <end position="380"/>
    </location>
</feature>
<feature type="compositionally biased region" description="Acidic residues" evidence="2">
    <location>
        <begin position="209"/>
        <end position="219"/>
    </location>
</feature>
<dbReference type="GO" id="GO:0008180">
    <property type="term" value="C:COP9 signalosome"/>
    <property type="evidence" value="ECO:0007669"/>
    <property type="project" value="TreeGrafter"/>
</dbReference>
<dbReference type="AlphaFoldDB" id="A0A830H5L8"/>
<comment type="caution">
    <text evidence="4">The sequence shown here is derived from an EMBL/GenBank/DDBJ whole genome shotgun (WGS) entry which is preliminary data.</text>
</comment>